<evidence type="ECO:0000256" key="1">
    <source>
        <dbReference type="SAM" id="MobiDB-lite"/>
    </source>
</evidence>
<feature type="region of interest" description="Disordered" evidence="1">
    <location>
        <begin position="493"/>
        <end position="571"/>
    </location>
</feature>
<dbReference type="EMBL" id="CP132508">
    <property type="protein sequence ID" value="WPD18172.1"/>
    <property type="molecule type" value="Genomic_DNA"/>
</dbReference>
<dbReference type="Proteomes" id="UP001304683">
    <property type="component" value="Chromosome"/>
</dbReference>
<name>A0ABZ0QNT8_9FIRM</name>
<feature type="compositionally biased region" description="Low complexity" evidence="1">
    <location>
        <begin position="10"/>
        <end position="25"/>
    </location>
</feature>
<gene>
    <name evidence="3" type="ORF">Q5761_07175</name>
</gene>
<protein>
    <submittedName>
        <fullName evidence="3">Uncharacterized protein</fullName>
    </submittedName>
</protein>
<dbReference type="RefSeq" id="WP_318750030.1">
    <property type="nucleotide sequence ID" value="NZ_CP132508.1"/>
</dbReference>
<evidence type="ECO:0000313" key="4">
    <source>
        <dbReference type="Proteomes" id="UP001304683"/>
    </source>
</evidence>
<reference evidence="3 4" key="1">
    <citation type="submission" date="2023-08" db="EMBL/GenBank/DDBJ databases">
        <title>Genome sequence of Thermaerobacter compostii strain Ins1, a spore-forming filamentous bacterium isolated from a deep geothermal reservoir.</title>
        <authorList>
            <person name="Bregnard D."/>
            <person name="Gonzalez D."/>
            <person name="Junier P."/>
        </authorList>
    </citation>
    <scope>NUCLEOTIDE SEQUENCE [LARGE SCALE GENOMIC DNA]</scope>
    <source>
        <strain evidence="3 4">Ins1</strain>
    </source>
</reference>
<feature type="compositionally biased region" description="Gly residues" evidence="1">
    <location>
        <begin position="547"/>
        <end position="561"/>
    </location>
</feature>
<keyword evidence="2" id="KW-0472">Membrane</keyword>
<keyword evidence="2" id="KW-0812">Transmembrane</keyword>
<evidence type="ECO:0000256" key="2">
    <source>
        <dbReference type="SAM" id="Phobius"/>
    </source>
</evidence>
<feature type="compositionally biased region" description="Gly residues" evidence="1">
    <location>
        <begin position="496"/>
        <end position="506"/>
    </location>
</feature>
<feature type="compositionally biased region" description="Low complexity" evidence="1">
    <location>
        <begin position="55"/>
        <end position="75"/>
    </location>
</feature>
<accession>A0ABZ0QNT8</accession>
<organism evidence="3 4">
    <name type="scientific">Thermaerobacter composti</name>
    <dbReference type="NCBI Taxonomy" id="554949"/>
    <lineage>
        <taxon>Bacteria</taxon>
        <taxon>Bacillati</taxon>
        <taxon>Bacillota</taxon>
        <taxon>Clostridia</taxon>
        <taxon>Eubacteriales</taxon>
        <taxon>Clostridiales Family XVII. Incertae Sedis</taxon>
        <taxon>Thermaerobacter</taxon>
    </lineage>
</organism>
<feature type="transmembrane region" description="Helical" evidence="2">
    <location>
        <begin position="616"/>
        <end position="640"/>
    </location>
</feature>
<proteinExistence type="predicted"/>
<feature type="transmembrane region" description="Helical" evidence="2">
    <location>
        <begin position="584"/>
        <end position="604"/>
    </location>
</feature>
<keyword evidence="4" id="KW-1185">Reference proteome</keyword>
<sequence length="654" mass="69647">MSTGKRERNAPANPAPGAAGLPPEATSDGAAPGGAPFLEALFGEVGTRAGSTDDGAGAPGTPSTGTAAAGAARRPTMPPGTGPRAPWTFLPRTWLEPAAGQSSPWRTEEGLSPRPLTPYSAALWQETLPPLTARISRDLSLPSDGVDLAVDEHGRLLGRPHPVGRAPGVLTWRAARHGWTAGRQAATLVRWWDEAGPRTLLADAGELRLRVIPLERQDPSDPATAREWRRVLERCREIWLTHLDRMLRLEALATLSFWQLEALLDAFRLPGSPRAADLVPVPGVVAEIPQRLWHLAARGREDAAVTAVFTEPPYHPRLSRLAAGVRPGLDRSAAASPTQVAHPAPFFALWHQFLERYGYVAWPAAELAAPTWAEDPEPVLALLARFFHDRRLSPIADEINARRRQQALEAAIARHLERRPLDRGRVAATHRLAEATGRAAAEMGYHMLVLRSWWRRAVLGAGRALTARGLLEEPAAVWRLTPHELEAALAAAGTRGTPGSGPGGGPDDPPSAAFGADGIEHGPTHGANADSPAGGVDAAGGTRQGSTGTGGRSPADGPGGRRGAEGDEPDDALREQARRRANAIFRYAGLAYFALLALIPVIMARQGVLWIGLVEMARLLVEVVLIFAPVAAVAAAVLLGRRRRSGRGDRNAKA</sequence>
<keyword evidence="2" id="KW-1133">Transmembrane helix</keyword>
<evidence type="ECO:0000313" key="3">
    <source>
        <dbReference type="EMBL" id="WPD18172.1"/>
    </source>
</evidence>
<feature type="region of interest" description="Disordered" evidence="1">
    <location>
        <begin position="1"/>
        <end position="88"/>
    </location>
</feature>